<dbReference type="SUPFAM" id="SSF51556">
    <property type="entry name" value="Metallo-dependent hydrolases"/>
    <property type="match status" value="1"/>
</dbReference>
<accession>A0ABS6JNB4</accession>
<name>A0ABS6JNB4_9BACI</name>
<evidence type="ECO:0000313" key="2">
    <source>
        <dbReference type="Proteomes" id="UP000790580"/>
    </source>
</evidence>
<dbReference type="Pfam" id="PF01244">
    <property type="entry name" value="Peptidase_M19"/>
    <property type="match status" value="1"/>
</dbReference>
<comment type="caution">
    <text evidence="1">The sequence shown here is derived from an EMBL/GenBank/DDBJ whole genome shotgun (WGS) entry which is preliminary data.</text>
</comment>
<dbReference type="Gene3D" id="3.20.20.140">
    <property type="entry name" value="Metal-dependent hydrolases"/>
    <property type="match status" value="1"/>
</dbReference>
<sequence>MQVFDLHCDALLKLWEDKSRSYTNHPSVETNFERLQQGKVRLQLFAIFIEPYFPSDIKFQIALEQIDLFHKKVIEQHPNMKKIVNWNDIHKLKDGEIGALLTLEGADAFGNDLTKLRTLYQLGVKSIGLTWNNANLTADGVGEPRGGGLTELGFEVVHLNNEQMVWTDVSHLAEAGFWNVMNSAQYPIASHSNSKTICNHRRNLTDEQAQALFQKNGFIGLVFNPPFINGEEQATIDDLLKHVEHFCALGGKNHVSFGSDFDGISYHVKNLEHAGKYPNFINELLKRYSEADVRGFAYENVLKSIPLDNRKR</sequence>
<dbReference type="PANTHER" id="PTHR10443">
    <property type="entry name" value="MICROSOMAL DIPEPTIDASE"/>
    <property type="match status" value="1"/>
</dbReference>
<dbReference type="Proteomes" id="UP000790580">
    <property type="component" value="Unassembled WGS sequence"/>
</dbReference>
<dbReference type="InterPro" id="IPR032466">
    <property type="entry name" value="Metal_Hydrolase"/>
</dbReference>
<proteinExistence type="predicted"/>
<reference evidence="1 2" key="1">
    <citation type="submission" date="2021-06" db="EMBL/GenBank/DDBJ databases">
        <title>Bacillus sp. RD4P76, an endophyte from a halophyte.</title>
        <authorList>
            <person name="Sun J.-Q."/>
        </authorList>
    </citation>
    <scope>NUCLEOTIDE SEQUENCE [LARGE SCALE GENOMIC DNA]</scope>
    <source>
        <strain evidence="1 2">JCM 17098</strain>
    </source>
</reference>
<dbReference type="InterPro" id="IPR008257">
    <property type="entry name" value="Pept_M19"/>
</dbReference>
<protein>
    <submittedName>
        <fullName evidence="1">Dipeptidase</fullName>
    </submittedName>
</protein>
<dbReference type="RefSeq" id="WP_088075212.1">
    <property type="nucleotide sequence ID" value="NZ_JAHQCR010000010.1"/>
</dbReference>
<gene>
    <name evidence="1" type="ORF">KS407_01210</name>
</gene>
<dbReference type="PANTHER" id="PTHR10443:SF12">
    <property type="entry name" value="DIPEPTIDASE"/>
    <property type="match status" value="1"/>
</dbReference>
<evidence type="ECO:0000313" key="1">
    <source>
        <dbReference type="EMBL" id="MBU9720058.1"/>
    </source>
</evidence>
<keyword evidence="2" id="KW-1185">Reference proteome</keyword>
<dbReference type="CDD" id="cd01301">
    <property type="entry name" value="rDP_like"/>
    <property type="match status" value="1"/>
</dbReference>
<dbReference type="PROSITE" id="PS51365">
    <property type="entry name" value="RENAL_DIPEPTIDASE_2"/>
    <property type="match status" value="1"/>
</dbReference>
<organism evidence="1 2">
    <name type="scientific">Evansella alkalicola</name>
    <dbReference type="NCBI Taxonomy" id="745819"/>
    <lineage>
        <taxon>Bacteria</taxon>
        <taxon>Bacillati</taxon>
        <taxon>Bacillota</taxon>
        <taxon>Bacilli</taxon>
        <taxon>Bacillales</taxon>
        <taxon>Bacillaceae</taxon>
        <taxon>Evansella</taxon>
    </lineage>
</organism>
<dbReference type="EMBL" id="JAHQCR010000010">
    <property type="protein sequence ID" value="MBU9720058.1"/>
    <property type="molecule type" value="Genomic_DNA"/>
</dbReference>